<evidence type="ECO:0000313" key="8">
    <source>
        <dbReference type="EMBL" id="AIQ58579.1"/>
    </source>
</evidence>
<feature type="chain" id="PRO_5039419309" description="Solute-binding protein family 5 domain-containing protein" evidence="6">
    <location>
        <begin position="26"/>
        <end position="533"/>
    </location>
</feature>
<protein>
    <recommendedName>
        <fullName evidence="7">Solute-binding protein family 5 domain-containing protein</fullName>
    </recommendedName>
</protein>
<evidence type="ECO:0000259" key="7">
    <source>
        <dbReference type="Pfam" id="PF00496"/>
    </source>
</evidence>
<dbReference type="GO" id="GO:0043190">
    <property type="term" value="C:ATP-binding cassette (ABC) transporter complex"/>
    <property type="evidence" value="ECO:0007669"/>
    <property type="project" value="InterPro"/>
</dbReference>
<evidence type="ECO:0000256" key="3">
    <source>
        <dbReference type="ARBA" id="ARBA00022448"/>
    </source>
</evidence>
<evidence type="ECO:0000256" key="2">
    <source>
        <dbReference type="ARBA" id="ARBA00005695"/>
    </source>
</evidence>
<evidence type="ECO:0000256" key="5">
    <source>
        <dbReference type="ARBA" id="ARBA00022856"/>
    </source>
</evidence>
<name>A0A089MPY9_PAEBO</name>
<keyword evidence="5" id="KW-0571">Peptide transport</keyword>
<evidence type="ECO:0000313" key="9">
    <source>
        <dbReference type="Proteomes" id="UP000029518"/>
    </source>
</evidence>
<dbReference type="InterPro" id="IPR030678">
    <property type="entry name" value="Peptide/Ni-bd"/>
</dbReference>
<keyword evidence="5" id="KW-0653">Protein transport</keyword>
<accession>A0A089MPY9</accession>
<dbReference type="GO" id="GO:0030313">
    <property type="term" value="C:cell envelope"/>
    <property type="evidence" value="ECO:0007669"/>
    <property type="project" value="UniProtKB-SubCell"/>
</dbReference>
<evidence type="ECO:0000256" key="4">
    <source>
        <dbReference type="ARBA" id="ARBA00022729"/>
    </source>
</evidence>
<dbReference type="Gene3D" id="3.40.190.10">
    <property type="entry name" value="Periplasmic binding protein-like II"/>
    <property type="match status" value="1"/>
</dbReference>
<organism evidence="8 9">
    <name type="scientific">Paenibacillus borealis</name>
    <dbReference type="NCBI Taxonomy" id="160799"/>
    <lineage>
        <taxon>Bacteria</taxon>
        <taxon>Bacillati</taxon>
        <taxon>Bacillota</taxon>
        <taxon>Bacilli</taxon>
        <taxon>Bacillales</taxon>
        <taxon>Paenibacillaceae</taxon>
        <taxon>Paenibacillus</taxon>
    </lineage>
</organism>
<proteinExistence type="inferred from homology"/>
<dbReference type="AlphaFoldDB" id="A0A089MPY9"/>
<dbReference type="SUPFAM" id="SSF53850">
    <property type="entry name" value="Periplasmic binding protein-like II"/>
    <property type="match status" value="1"/>
</dbReference>
<dbReference type="PIRSF" id="PIRSF002741">
    <property type="entry name" value="MppA"/>
    <property type="match status" value="1"/>
</dbReference>
<keyword evidence="9" id="KW-1185">Reference proteome</keyword>
<feature type="domain" description="Solute-binding protein family 5" evidence="7">
    <location>
        <begin position="76"/>
        <end position="455"/>
    </location>
</feature>
<dbReference type="EMBL" id="CP009285">
    <property type="protein sequence ID" value="AIQ58579.1"/>
    <property type="molecule type" value="Genomic_DNA"/>
</dbReference>
<comment type="subcellular location">
    <subcellularLocation>
        <location evidence="1">Cell envelope</location>
    </subcellularLocation>
</comment>
<feature type="signal peptide" evidence="6">
    <location>
        <begin position="1"/>
        <end position="25"/>
    </location>
</feature>
<dbReference type="GO" id="GO:1904680">
    <property type="term" value="F:peptide transmembrane transporter activity"/>
    <property type="evidence" value="ECO:0007669"/>
    <property type="project" value="TreeGrafter"/>
</dbReference>
<sequence>MKRLLHVILAIGLMMSVTLTGGTSASSAAQADKVLRIGLGTLPELLDPASAADDSTVTVVKGLFEGLVRLNAAGQAVPAIAKSWTLSNDGLTHTFTLRSDAKWSNGQQVLASDFEYAWKRALAPEAKQVYAFNMYMINNAQDYNEGKLKDAARIGVKALNKTTLQVTLKEKTSYFIQLLAESIYLPVYPKTAKANSQWARNIKSMVTNGPFKLKQWSYKEIVLGKNPNYYAAKEIKLSEVRLLLPKAGTANPTAAFVNKEVDWVGGGGQEILDSSSLDNRSSKLTYGAPYASNYYYQFNLNSGPFKNLKIRKALAMAVDREGLRYGTPAFGVVPPSIHGAKLNFRTEVSDNAYFKEDAAMAKALLEEGLREEGLTTLPGFSIIMNDEGDHASIAESVISDWKEKLGIQASIEVQSWPELMDNRVNQNFSVARAGWGADFNDPASMLELFTSWSPDNDSGWSDEWYDAYIKEARQTADPVIRMQIYAKAEKMLIDQMVILPLFYCVSGVLHNPLIKDVYVDYTGAIAFSRGSWL</sequence>
<dbReference type="FunFam" id="3.90.76.10:FF:000001">
    <property type="entry name" value="Oligopeptide ABC transporter substrate-binding protein"/>
    <property type="match status" value="1"/>
</dbReference>
<dbReference type="PANTHER" id="PTHR30290">
    <property type="entry name" value="PERIPLASMIC BINDING COMPONENT OF ABC TRANSPORTER"/>
    <property type="match status" value="1"/>
</dbReference>
<dbReference type="Pfam" id="PF00496">
    <property type="entry name" value="SBP_bac_5"/>
    <property type="match status" value="1"/>
</dbReference>
<dbReference type="OrthoDB" id="9801912at2"/>
<reference evidence="8" key="1">
    <citation type="submission" date="2014-08" db="EMBL/GenBank/DDBJ databases">
        <title>Comparative genomics of the Paenibacillus odorifer group.</title>
        <authorList>
            <person name="den Bakker H.C."/>
            <person name="Tsai Y.-C.Y.-C."/>
            <person name="Martin N."/>
            <person name="Korlach J."/>
            <person name="Wiedmann M."/>
        </authorList>
    </citation>
    <scope>NUCLEOTIDE SEQUENCE [LARGE SCALE GENOMIC DNA]</scope>
    <source>
        <strain evidence="8">DSM 13188</strain>
    </source>
</reference>
<dbReference type="KEGG" id="pbd:PBOR_17755"/>
<dbReference type="PANTHER" id="PTHR30290:SF10">
    <property type="entry name" value="PERIPLASMIC OLIGOPEPTIDE-BINDING PROTEIN-RELATED"/>
    <property type="match status" value="1"/>
</dbReference>
<dbReference type="Gene3D" id="3.90.76.10">
    <property type="entry name" value="Dipeptide-binding Protein, Domain 1"/>
    <property type="match status" value="1"/>
</dbReference>
<dbReference type="Gene3D" id="3.10.105.10">
    <property type="entry name" value="Dipeptide-binding Protein, Domain 3"/>
    <property type="match status" value="1"/>
</dbReference>
<dbReference type="GO" id="GO:0015833">
    <property type="term" value="P:peptide transport"/>
    <property type="evidence" value="ECO:0007669"/>
    <property type="project" value="UniProtKB-KW"/>
</dbReference>
<dbReference type="HOGENOM" id="CLU_017028_0_4_9"/>
<gene>
    <name evidence="8" type="ORF">PBOR_17755</name>
</gene>
<evidence type="ECO:0000256" key="6">
    <source>
        <dbReference type="SAM" id="SignalP"/>
    </source>
</evidence>
<dbReference type="CDD" id="cd08504">
    <property type="entry name" value="PBP2_OppA"/>
    <property type="match status" value="1"/>
</dbReference>
<keyword evidence="3" id="KW-0813">Transport</keyword>
<dbReference type="GO" id="GO:0042597">
    <property type="term" value="C:periplasmic space"/>
    <property type="evidence" value="ECO:0007669"/>
    <property type="project" value="UniProtKB-ARBA"/>
</dbReference>
<dbReference type="Proteomes" id="UP000029518">
    <property type="component" value="Chromosome"/>
</dbReference>
<comment type="similarity">
    <text evidence="2">Belongs to the bacterial solute-binding protein 5 family.</text>
</comment>
<dbReference type="InterPro" id="IPR000914">
    <property type="entry name" value="SBP_5_dom"/>
</dbReference>
<evidence type="ECO:0000256" key="1">
    <source>
        <dbReference type="ARBA" id="ARBA00004196"/>
    </source>
</evidence>
<dbReference type="InterPro" id="IPR039424">
    <property type="entry name" value="SBP_5"/>
</dbReference>
<keyword evidence="4 6" id="KW-0732">Signal</keyword>